<dbReference type="AlphaFoldDB" id="A0A0C9SLL0"/>
<dbReference type="EMBL" id="KN821672">
    <property type="protein sequence ID" value="KIJ04609.1"/>
    <property type="molecule type" value="Genomic_DNA"/>
</dbReference>
<evidence type="ECO:0000313" key="2">
    <source>
        <dbReference type="Proteomes" id="UP000053647"/>
    </source>
</evidence>
<evidence type="ECO:0000313" key="1">
    <source>
        <dbReference type="EMBL" id="KIJ04609.1"/>
    </source>
</evidence>
<keyword evidence="2" id="KW-1185">Reference proteome</keyword>
<gene>
    <name evidence="1" type="ORF">PAXINDRAFT_22097</name>
</gene>
<reference evidence="2" key="2">
    <citation type="submission" date="2015-01" db="EMBL/GenBank/DDBJ databases">
        <title>Evolutionary Origins and Diversification of the Mycorrhizal Mutualists.</title>
        <authorList>
            <consortium name="DOE Joint Genome Institute"/>
            <consortium name="Mycorrhizal Genomics Consortium"/>
            <person name="Kohler A."/>
            <person name="Kuo A."/>
            <person name="Nagy L.G."/>
            <person name="Floudas D."/>
            <person name="Copeland A."/>
            <person name="Barry K.W."/>
            <person name="Cichocki N."/>
            <person name="Veneault-Fourrey C."/>
            <person name="LaButti K."/>
            <person name="Lindquist E.A."/>
            <person name="Lipzen A."/>
            <person name="Lundell T."/>
            <person name="Morin E."/>
            <person name="Murat C."/>
            <person name="Riley R."/>
            <person name="Ohm R."/>
            <person name="Sun H."/>
            <person name="Tunlid A."/>
            <person name="Henrissat B."/>
            <person name="Grigoriev I.V."/>
            <person name="Hibbett D.S."/>
            <person name="Martin F."/>
        </authorList>
    </citation>
    <scope>NUCLEOTIDE SEQUENCE [LARGE SCALE GENOMIC DNA]</scope>
    <source>
        <strain evidence="2">ATCC 200175</strain>
    </source>
</reference>
<organism evidence="1 2">
    <name type="scientific">Paxillus involutus ATCC 200175</name>
    <dbReference type="NCBI Taxonomy" id="664439"/>
    <lineage>
        <taxon>Eukaryota</taxon>
        <taxon>Fungi</taxon>
        <taxon>Dikarya</taxon>
        <taxon>Basidiomycota</taxon>
        <taxon>Agaricomycotina</taxon>
        <taxon>Agaricomycetes</taxon>
        <taxon>Agaricomycetidae</taxon>
        <taxon>Boletales</taxon>
        <taxon>Paxilineae</taxon>
        <taxon>Paxillaceae</taxon>
        <taxon>Paxillus</taxon>
    </lineage>
</organism>
<protein>
    <submittedName>
        <fullName evidence="1">Uncharacterized protein</fullName>
    </submittedName>
</protein>
<reference evidence="1 2" key="1">
    <citation type="submission" date="2014-06" db="EMBL/GenBank/DDBJ databases">
        <authorList>
            <consortium name="DOE Joint Genome Institute"/>
            <person name="Kuo A."/>
            <person name="Kohler A."/>
            <person name="Nagy L.G."/>
            <person name="Floudas D."/>
            <person name="Copeland A."/>
            <person name="Barry K.W."/>
            <person name="Cichocki N."/>
            <person name="Veneault-Fourrey C."/>
            <person name="LaButti K."/>
            <person name="Lindquist E.A."/>
            <person name="Lipzen A."/>
            <person name="Lundell T."/>
            <person name="Morin E."/>
            <person name="Murat C."/>
            <person name="Sun H."/>
            <person name="Tunlid A."/>
            <person name="Henrissat B."/>
            <person name="Grigoriev I.V."/>
            <person name="Hibbett D.S."/>
            <person name="Martin F."/>
            <person name="Nordberg H.P."/>
            <person name="Cantor M.N."/>
            <person name="Hua S.X."/>
        </authorList>
    </citation>
    <scope>NUCLEOTIDE SEQUENCE [LARGE SCALE GENOMIC DNA]</scope>
    <source>
        <strain evidence="1 2">ATCC 200175</strain>
    </source>
</reference>
<dbReference type="Proteomes" id="UP000053647">
    <property type="component" value="Unassembled WGS sequence"/>
</dbReference>
<dbReference type="OrthoDB" id="2681111at2759"/>
<accession>A0A0C9SLL0</accession>
<sequence length="119" mass="12909">MAHTVKTSKNCDEEVLLLPDSPDVPQRPDCGLAADLSHRTIASQSILPYINQLVSELDITGGDSRKVGYYAELFVSDLPPPSVALSHIDPSWTPIGITILWFYSGAAYRITSGVSQSSF</sequence>
<dbReference type="HOGENOM" id="CLU_2062215_0_0_1"/>
<proteinExistence type="predicted"/>
<name>A0A0C9SLL0_PAXIN</name>